<comment type="similarity">
    <text evidence="2">Belongs to the polysaccharide lyase 1 family.</text>
</comment>
<name>A0ABR6ZUP8_9BURK</name>
<dbReference type="InterPro" id="IPR011050">
    <property type="entry name" value="Pectin_lyase_fold/virulence"/>
</dbReference>
<keyword evidence="1 2" id="KW-0456">Lyase</keyword>
<gene>
    <name evidence="4" type="ORF">H8L32_18935</name>
</gene>
<evidence type="ECO:0000256" key="1">
    <source>
        <dbReference type="ARBA" id="ARBA00023239"/>
    </source>
</evidence>
<accession>A0ABR6ZUP8</accession>
<dbReference type="PANTHER" id="PTHR31683">
    <property type="entry name" value="PECTATE LYASE 18-RELATED"/>
    <property type="match status" value="1"/>
</dbReference>
<dbReference type="EMBL" id="JACOGF010000010">
    <property type="protein sequence ID" value="MBC3919570.1"/>
    <property type="molecule type" value="Genomic_DNA"/>
</dbReference>
<dbReference type="GO" id="GO:0016829">
    <property type="term" value="F:lyase activity"/>
    <property type="evidence" value="ECO:0007669"/>
    <property type="project" value="UniProtKB-KW"/>
</dbReference>
<keyword evidence="5" id="KW-1185">Reference proteome</keyword>
<keyword evidence="2" id="KW-0624">Polysaccharide degradation</keyword>
<comment type="subcellular location">
    <subcellularLocation>
        <location evidence="2">Secreted</location>
    </subcellularLocation>
</comment>
<dbReference type="InterPro" id="IPR045032">
    <property type="entry name" value="PEL"/>
</dbReference>
<feature type="domain" description="Pectate lyase" evidence="3">
    <location>
        <begin position="11"/>
        <end position="224"/>
    </location>
</feature>
<dbReference type="InterPro" id="IPR002022">
    <property type="entry name" value="Pec_lyase"/>
</dbReference>
<dbReference type="SUPFAM" id="SSF51126">
    <property type="entry name" value="Pectin lyase-like"/>
    <property type="match status" value="1"/>
</dbReference>
<reference evidence="4 5" key="1">
    <citation type="submission" date="2020-08" db="EMBL/GenBank/DDBJ databases">
        <title>Novel species isolated from subtropical streams in China.</title>
        <authorList>
            <person name="Lu H."/>
        </authorList>
    </citation>
    <scope>NUCLEOTIDE SEQUENCE [LARGE SCALE GENOMIC DNA]</scope>
    <source>
        <strain evidence="4 5">CY18W</strain>
    </source>
</reference>
<keyword evidence="2" id="KW-0119">Carbohydrate metabolism</keyword>
<proteinExistence type="inferred from homology"/>
<evidence type="ECO:0000313" key="5">
    <source>
        <dbReference type="Proteomes" id="UP000650424"/>
    </source>
</evidence>
<evidence type="ECO:0000259" key="3">
    <source>
        <dbReference type="SMART" id="SM00656"/>
    </source>
</evidence>
<dbReference type="Proteomes" id="UP000650424">
    <property type="component" value="Unassembled WGS sequence"/>
</dbReference>
<sequence>MQAAIDAYNGTGGLVIRYTGTVDFRTIPDACTQWKKAKGAIVEIKNKGNVTIEGSNGSAANFGIAVKGGATNIIIRNMTIGLLPGSIDAIGIEGQSGKFPGYVWVDHNTLFSSLAECPGAGDLEFDGLVDNKAGAHHLTYSYNYIHDHHKVGLIGSNDSDASDRYITFHHNYYKNIGSRVPLQRGGYTHIYNNLYSDIQTSGINVRMLGYSLIESNYFENSQNPVTSRDSDVIGYWELRNNNVKTPADFNTYGIKWVASDSKPNRDATDWITTSHLPIGIAYSYTPDEPTCLKQKLPAVAGAGTSLAKLSCK</sequence>
<evidence type="ECO:0000256" key="2">
    <source>
        <dbReference type="RuleBase" id="RU361173"/>
    </source>
</evidence>
<keyword evidence="2" id="KW-0964">Secreted</keyword>
<organism evidence="4 5">
    <name type="scientific">Undibacterium hunanense</name>
    <dbReference type="NCBI Taxonomy" id="2762292"/>
    <lineage>
        <taxon>Bacteria</taxon>
        <taxon>Pseudomonadati</taxon>
        <taxon>Pseudomonadota</taxon>
        <taxon>Betaproteobacteria</taxon>
        <taxon>Burkholderiales</taxon>
        <taxon>Oxalobacteraceae</taxon>
        <taxon>Undibacterium</taxon>
    </lineage>
</organism>
<dbReference type="InterPro" id="IPR012334">
    <property type="entry name" value="Pectin_lyas_fold"/>
</dbReference>
<dbReference type="PANTHER" id="PTHR31683:SF18">
    <property type="entry name" value="PECTATE LYASE 21-RELATED"/>
    <property type="match status" value="1"/>
</dbReference>
<protein>
    <submittedName>
        <fullName evidence="4">Polysaccharide lyase family 1 protein</fullName>
    </submittedName>
</protein>
<dbReference type="SMART" id="SM00656">
    <property type="entry name" value="Amb_all"/>
    <property type="match status" value="1"/>
</dbReference>
<dbReference type="Gene3D" id="2.160.20.10">
    <property type="entry name" value="Single-stranded right-handed beta-helix, Pectin lyase-like"/>
    <property type="match status" value="1"/>
</dbReference>
<comment type="caution">
    <text evidence="4">The sequence shown here is derived from an EMBL/GenBank/DDBJ whole genome shotgun (WGS) entry which is preliminary data.</text>
</comment>
<evidence type="ECO:0000313" key="4">
    <source>
        <dbReference type="EMBL" id="MBC3919570.1"/>
    </source>
</evidence>
<dbReference type="Pfam" id="PF00544">
    <property type="entry name" value="Pectate_lyase_4"/>
    <property type="match status" value="1"/>
</dbReference>